<evidence type="ECO:0000313" key="5">
    <source>
        <dbReference type="Proteomes" id="UP001363151"/>
    </source>
</evidence>
<feature type="region of interest" description="Disordered" evidence="1">
    <location>
        <begin position="245"/>
        <end position="269"/>
    </location>
</feature>
<evidence type="ECO:0000256" key="1">
    <source>
        <dbReference type="SAM" id="MobiDB-lite"/>
    </source>
</evidence>
<feature type="signal peptide" evidence="3">
    <location>
        <begin position="1"/>
        <end position="19"/>
    </location>
</feature>
<evidence type="ECO:0000313" key="4">
    <source>
        <dbReference type="EMBL" id="KAK7236528.1"/>
    </source>
</evidence>
<evidence type="ECO:0000256" key="2">
    <source>
        <dbReference type="SAM" id="Phobius"/>
    </source>
</evidence>
<feature type="transmembrane region" description="Helical" evidence="2">
    <location>
        <begin position="221"/>
        <end position="239"/>
    </location>
</feature>
<comment type="caution">
    <text evidence="4">The sequence shown here is derived from an EMBL/GenBank/DDBJ whole genome shotgun (WGS) entry which is preliminary data.</text>
</comment>
<feature type="chain" id="PRO_5047324664" description="Fatty acid desaturase domain-containing protein" evidence="3">
    <location>
        <begin position="20"/>
        <end position="269"/>
    </location>
</feature>
<sequence length="269" mass="29676">MRNWLGIARALLCLLVGHASVTSVNDWVQGVLGPDAWNYSAQDLGTPVVPITDSGRNPYKGVHPSELEAPVAQALRYAHGYVGVHTLYIGGWLLWCAATAEPESALHWQIPLSLVAFEAGAYANALGYFDRDTMGHPRCKNFWHWRGRWRDDAHYHHARARDRFDPTSTCASSRGALGAASGARRSVRRSAGAILARDVRPQVFLSSFYECMEGMKTFKPVLYFDLGTFALAFLGLYPWRPRKKKPAAKAKAETPAKPAAERAAKPKAA</sequence>
<keyword evidence="5" id="KW-1185">Reference proteome</keyword>
<protein>
    <recommendedName>
        <fullName evidence="6">Fatty acid desaturase domain-containing protein</fullName>
    </recommendedName>
</protein>
<keyword evidence="2" id="KW-1133">Transmembrane helix</keyword>
<accession>A0ABR1FRF0</accession>
<reference evidence="4 5" key="1">
    <citation type="submission" date="2024-03" db="EMBL/GenBank/DDBJ databases">
        <title>Aureococcus anophagefferens CCMP1851 and Kratosvirus quantuckense: Draft genome of a second virus-susceptible host strain in the model system.</title>
        <authorList>
            <person name="Chase E."/>
            <person name="Truchon A.R."/>
            <person name="Schepens W."/>
            <person name="Wilhelm S.W."/>
        </authorList>
    </citation>
    <scope>NUCLEOTIDE SEQUENCE [LARGE SCALE GENOMIC DNA]</scope>
    <source>
        <strain evidence="4 5">CCMP1851</strain>
    </source>
</reference>
<feature type="compositionally biased region" description="Basic and acidic residues" evidence="1">
    <location>
        <begin position="250"/>
        <end position="269"/>
    </location>
</feature>
<evidence type="ECO:0008006" key="6">
    <source>
        <dbReference type="Google" id="ProtNLM"/>
    </source>
</evidence>
<evidence type="ECO:0000256" key="3">
    <source>
        <dbReference type="SAM" id="SignalP"/>
    </source>
</evidence>
<organism evidence="4 5">
    <name type="scientific">Aureococcus anophagefferens</name>
    <name type="common">Harmful bloom alga</name>
    <dbReference type="NCBI Taxonomy" id="44056"/>
    <lineage>
        <taxon>Eukaryota</taxon>
        <taxon>Sar</taxon>
        <taxon>Stramenopiles</taxon>
        <taxon>Ochrophyta</taxon>
        <taxon>Pelagophyceae</taxon>
        <taxon>Pelagomonadales</taxon>
        <taxon>Pelagomonadaceae</taxon>
        <taxon>Aureococcus</taxon>
    </lineage>
</organism>
<proteinExistence type="predicted"/>
<keyword evidence="2" id="KW-0472">Membrane</keyword>
<dbReference type="EMBL" id="JBBJCI010000274">
    <property type="protein sequence ID" value="KAK7236528.1"/>
    <property type="molecule type" value="Genomic_DNA"/>
</dbReference>
<keyword evidence="3" id="KW-0732">Signal</keyword>
<keyword evidence="2" id="KW-0812">Transmembrane</keyword>
<name>A0ABR1FRF0_AURAN</name>
<dbReference type="Proteomes" id="UP001363151">
    <property type="component" value="Unassembled WGS sequence"/>
</dbReference>
<gene>
    <name evidence="4" type="ORF">SO694_00249014</name>
</gene>